<keyword evidence="1" id="KW-0472">Membrane</keyword>
<feature type="transmembrane region" description="Helical" evidence="1">
    <location>
        <begin position="310"/>
        <end position="336"/>
    </location>
</feature>
<accession>A0ABW4FQU4</accession>
<feature type="transmembrane region" description="Helical" evidence="1">
    <location>
        <begin position="269"/>
        <end position="289"/>
    </location>
</feature>
<gene>
    <name evidence="2" type="ORF">ACFSCY_26440</name>
</gene>
<feature type="transmembrane region" description="Helical" evidence="1">
    <location>
        <begin position="226"/>
        <end position="243"/>
    </location>
</feature>
<dbReference type="EMBL" id="JBHUCP010000023">
    <property type="protein sequence ID" value="MFD1532968.1"/>
    <property type="molecule type" value="Genomic_DNA"/>
</dbReference>
<feature type="transmembrane region" description="Helical" evidence="1">
    <location>
        <begin position="61"/>
        <end position="82"/>
    </location>
</feature>
<feature type="transmembrane region" description="Helical" evidence="1">
    <location>
        <begin position="186"/>
        <end position="206"/>
    </location>
</feature>
<keyword evidence="1" id="KW-1133">Transmembrane helix</keyword>
<evidence type="ECO:0000256" key="1">
    <source>
        <dbReference type="SAM" id="Phobius"/>
    </source>
</evidence>
<proteinExistence type="predicted"/>
<name>A0ABW4FQU4_9PSEU</name>
<evidence type="ECO:0000313" key="2">
    <source>
        <dbReference type="EMBL" id="MFD1532968.1"/>
    </source>
</evidence>
<feature type="transmembrane region" description="Helical" evidence="1">
    <location>
        <begin position="20"/>
        <end position="41"/>
    </location>
</feature>
<comment type="caution">
    <text evidence="2">The sequence shown here is derived from an EMBL/GenBank/DDBJ whole genome shotgun (WGS) entry which is preliminary data.</text>
</comment>
<feature type="transmembrane region" description="Helical" evidence="1">
    <location>
        <begin position="115"/>
        <end position="137"/>
    </location>
</feature>
<dbReference type="Proteomes" id="UP001597145">
    <property type="component" value="Unassembled WGS sequence"/>
</dbReference>
<feature type="transmembrane region" description="Helical" evidence="1">
    <location>
        <begin position="144"/>
        <end position="166"/>
    </location>
</feature>
<sequence length="387" mass="39757">MDTSSTRPAASPPSARTSVIPALAAIWSALTIALGLWWWAVPDAYPFVPGNPDPLGSAFDLVPAAVVPPALVAAGAWGLVVAGPARRGAALVIVTGVGYALLFGLAVPGLQPVTLAGYVMAMFGPIVLAAAIVAGAWRRRGGLTAVAVLVLIGAVAWISGIADAGVLARYAGVVITSVGKFGPPSALLFLLAGGLLWGVLAVRTALAQRAGRPAPAWTRPESAARWGRVATLVAAACALPYGLQRLTWLTPWPVAVSADELAAQPELRLHGLLLGLAALAGALLTIGLISRWGEVWPRWVPVVRGRPVPVAAAVVPGAIVAALFTAAALPMTLMWFDAGAPWVAVFFPFPVWGPALGAAVLAYALRRRTAHLPEVGPRREGRGGSRA</sequence>
<organism evidence="2 3">
    <name type="scientific">Pseudonocardia aurantiaca</name>
    <dbReference type="NCBI Taxonomy" id="75290"/>
    <lineage>
        <taxon>Bacteria</taxon>
        <taxon>Bacillati</taxon>
        <taxon>Actinomycetota</taxon>
        <taxon>Actinomycetes</taxon>
        <taxon>Pseudonocardiales</taxon>
        <taxon>Pseudonocardiaceae</taxon>
        <taxon>Pseudonocardia</taxon>
    </lineage>
</organism>
<keyword evidence="1" id="KW-0812">Transmembrane</keyword>
<feature type="transmembrane region" description="Helical" evidence="1">
    <location>
        <begin position="342"/>
        <end position="365"/>
    </location>
</feature>
<keyword evidence="3" id="KW-1185">Reference proteome</keyword>
<protein>
    <recommendedName>
        <fullName evidence="4">Integral membrane protein</fullName>
    </recommendedName>
</protein>
<dbReference type="RefSeq" id="WP_343983019.1">
    <property type="nucleotide sequence ID" value="NZ_BAAAJG010000016.1"/>
</dbReference>
<reference evidence="3" key="1">
    <citation type="journal article" date="2019" name="Int. J. Syst. Evol. Microbiol.">
        <title>The Global Catalogue of Microorganisms (GCM) 10K type strain sequencing project: providing services to taxonomists for standard genome sequencing and annotation.</title>
        <authorList>
            <consortium name="The Broad Institute Genomics Platform"/>
            <consortium name="The Broad Institute Genome Sequencing Center for Infectious Disease"/>
            <person name="Wu L."/>
            <person name="Ma J."/>
        </authorList>
    </citation>
    <scope>NUCLEOTIDE SEQUENCE [LARGE SCALE GENOMIC DNA]</scope>
    <source>
        <strain evidence="3">JCM 12165</strain>
    </source>
</reference>
<evidence type="ECO:0008006" key="4">
    <source>
        <dbReference type="Google" id="ProtNLM"/>
    </source>
</evidence>
<evidence type="ECO:0000313" key="3">
    <source>
        <dbReference type="Proteomes" id="UP001597145"/>
    </source>
</evidence>
<feature type="transmembrane region" description="Helical" evidence="1">
    <location>
        <begin position="89"/>
        <end position="109"/>
    </location>
</feature>